<sequence length="360" mass="39833">MLLISKLQNLKNIILSLIASFLIVSCSVDKKLISETNFVKVSIDTLIQDQISSRAILIDGNKVWYAGNKGQFGSIPLSDKGARYKGVIEKNNLNIEFRSIAQTSRSIFILSVANPALLYKIDKKSKQIRLVYEEKHEKVFYDSMQFLNNKEGFAIGDPTEDCPSIIKTTDGGKTWKKVSCNNLPKFEEGEAFFAASNTNLILTDNAMFMISGGKKSRAFVSVDKGENWEIYESPIIQGGTMTGAFCADFYNDSIGIMAGGNYEKPLENLQNKAITNDGGKTWKLVSDNAGFGYASCIQYVPDSNGKGIVEVGANGIFYSNDSGLTWKQLAEDKDLLTFRFIDDRTAVATGKNRIVKLVFK</sequence>
<organism evidence="1 2">
    <name type="scientific">Flavobacterium terrae</name>
    <dbReference type="NCBI Taxonomy" id="415425"/>
    <lineage>
        <taxon>Bacteria</taxon>
        <taxon>Pseudomonadati</taxon>
        <taxon>Bacteroidota</taxon>
        <taxon>Flavobacteriia</taxon>
        <taxon>Flavobacteriales</taxon>
        <taxon>Flavobacteriaceae</taxon>
        <taxon>Flavobacterium</taxon>
    </lineage>
</organism>
<dbReference type="CDD" id="cd15482">
    <property type="entry name" value="Sialidase_non-viral"/>
    <property type="match status" value="1"/>
</dbReference>
<evidence type="ECO:0000313" key="2">
    <source>
        <dbReference type="Proteomes" id="UP000184488"/>
    </source>
</evidence>
<dbReference type="EMBL" id="FQZI01000006">
    <property type="protein sequence ID" value="SHJ14157.1"/>
    <property type="molecule type" value="Genomic_DNA"/>
</dbReference>
<name>A0A1M6GW22_9FLAO</name>
<evidence type="ECO:0008006" key="3">
    <source>
        <dbReference type="Google" id="ProtNLM"/>
    </source>
</evidence>
<gene>
    <name evidence="1" type="ORF">SAMN05444363_2762</name>
</gene>
<dbReference type="STRING" id="415425.SAMN05444363_2762"/>
<proteinExistence type="predicted"/>
<keyword evidence="2" id="KW-1185">Reference proteome</keyword>
<dbReference type="PANTHER" id="PTHR47199">
    <property type="entry name" value="PHOTOSYSTEM II STABILITY/ASSEMBLY FACTOR HCF136, CHLOROPLASTIC"/>
    <property type="match status" value="1"/>
</dbReference>
<dbReference type="PANTHER" id="PTHR47199:SF2">
    <property type="entry name" value="PHOTOSYSTEM II STABILITY_ASSEMBLY FACTOR HCF136, CHLOROPLASTIC"/>
    <property type="match status" value="1"/>
</dbReference>
<dbReference type="InterPro" id="IPR015943">
    <property type="entry name" value="WD40/YVTN_repeat-like_dom_sf"/>
</dbReference>
<dbReference type="Gene3D" id="2.130.10.10">
    <property type="entry name" value="YVTN repeat-like/Quinoprotein amine dehydrogenase"/>
    <property type="match status" value="1"/>
</dbReference>
<dbReference type="PROSITE" id="PS51257">
    <property type="entry name" value="PROKAR_LIPOPROTEIN"/>
    <property type="match status" value="1"/>
</dbReference>
<protein>
    <recommendedName>
        <fullName evidence="3">Oxidoreductase</fullName>
    </recommendedName>
</protein>
<dbReference type="SUPFAM" id="SSF50939">
    <property type="entry name" value="Sialidases"/>
    <property type="match status" value="1"/>
</dbReference>
<reference evidence="2" key="1">
    <citation type="submission" date="2016-11" db="EMBL/GenBank/DDBJ databases">
        <authorList>
            <person name="Varghese N."/>
            <person name="Submissions S."/>
        </authorList>
    </citation>
    <scope>NUCLEOTIDE SEQUENCE [LARGE SCALE GENOMIC DNA]</scope>
    <source>
        <strain evidence="2">DSM 18829</strain>
    </source>
</reference>
<accession>A0A1M6GW22</accession>
<dbReference type="InterPro" id="IPR036278">
    <property type="entry name" value="Sialidase_sf"/>
</dbReference>
<evidence type="ECO:0000313" key="1">
    <source>
        <dbReference type="EMBL" id="SHJ14157.1"/>
    </source>
</evidence>
<dbReference type="Proteomes" id="UP000184488">
    <property type="component" value="Unassembled WGS sequence"/>
</dbReference>
<dbReference type="AlphaFoldDB" id="A0A1M6GW22"/>